<evidence type="ECO:0000313" key="3">
    <source>
        <dbReference type="Proteomes" id="UP000243459"/>
    </source>
</evidence>
<dbReference type="OMA" id="QMREMDL"/>
<proteinExistence type="predicted"/>
<protein>
    <submittedName>
        <fullName evidence="2">Uncharacterized protein</fullName>
    </submittedName>
</protein>
<feature type="transmembrane region" description="Helical" evidence="1">
    <location>
        <begin position="59"/>
        <end position="80"/>
    </location>
</feature>
<evidence type="ECO:0000313" key="2">
    <source>
        <dbReference type="EMBL" id="ONK56124.1"/>
    </source>
</evidence>
<keyword evidence="1" id="KW-0812">Transmembrane</keyword>
<name>A0A5P1E0M9_ASPOF</name>
<keyword evidence="1" id="KW-0472">Membrane</keyword>
<dbReference type="OrthoDB" id="1928656at2759"/>
<organism evidence="2 3">
    <name type="scientific">Asparagus officinalis</name>
    <name type="common">Garden asparagus</name>
    <dbReference type="NCBI Taxonomy" id="4686"/>
    <lineage>
        <taxon>Eukaryota</taxon>
        <taxon>Viridiplantae</taxon>
        <taxon>Streptophyta</taxon>
        <taxon>Embryophyta</taxon>
        <taxon>Tracheophyta</taxon>
        <taxon>Spermatophyta</taxon>
        <taxon>Magnoliopsida</taxon>
        <taxon>Liliopsida</taxon>
        <taxon>Asparagales</taxon>
        <taxon>Asparagaceae</taxon>
        <taxon>Asparagoideae</taxon>
        <taxon>Asparagus</taxon>
    </lineage>
</organism>
<dbReference type="EMBL" id="CM007390">
    <property type="protein sequence ID" value="ONK56124.1"/>
    <property type="molecule type" value="Genomic_DNA"/>
</dbReference>
<dbReference type="Proteomes" id="UP000243459">
    <property type="component" value="Chromosome 10"/>
</dbReference>
<feature type="transmembrane region" description="Helical" evidence="1">
    <location>
        <begin position="36"/>
        <end position="52"/>
    </location>
</feature>
<accession>A0A5P1E0M9</accession>
<gene>
    <name evidence="2" type="ORF">A4U43_C10F4370</name>
</gene>
<dbReference type="AlphaFoldDB" id="A0A5P1E0M9"/>
<keyword evidence="3" id="KW-1185">Reference proteome</keyword>
<reference evidence="3" key="1">
    <citation type="journal article" date="2017" name="Nat. Commun.">
        <title>The asparagus genome sheds light on the origin and evolution of a young Y chromosome.</title>
        <authorList>
            <person name="Harkess A."/>
            <person name="Zhou J."/>
            <person name="Xu C."/>
            <person name="Bowers J.E."/>
            <person name="Van der Hulst R."/>
            <person name="Ayyampalayam S."/>
            <person name="Mercati F."/>
            <person name="Riccardi P."/>
            <person name="McKain M.R."/>
            <person name="Kakrana A."/>
            <person name="Tang H."/>
            <person name="Ray J."/>
            <person name="Groenendijk J."/>
            <person name="Arikit S."/>
            <person name="Mathioni S.M."/>
            <person name="Nakano M."/>
            <person name="Shan H."/>
            <person name="Telgmann-Rauber A."/>
            <person name="Kanno A."/>
            <person name="Yue Z."/>
            <person name="Chen H."/>
            <person name="Li W."/>
            <person name="Chen Y."/>
            <person name="Xu X."/>
            <person name="Zhang Y."/>
            <person name="Luo S."/>
            <person name="Chen H."/>
            <person name="Gao J."/>
            <person name="Mao Z."/>
            <person name="Pires J.C."/>
            <person name="Luo M."/>
            <person name="Kudrna D."/>
            <person name="Wing R.A."/>
            <person name="Meyers B.C."/>
            <person name="Yi K."/>
            <person name="Kong H."/>
            <person name="Lavrijsen P."/>
            <person name="Sunseri F."/>
            <person name="Falavigna A."/>
            <person name="Ye Y."/>
            <person name="Leebens-Mack J.H."/>
            <person name="Chen G."/>
        </authorList>
    </citation>
    <scope>NUCLEOTIDE SEQUENCE [LARGE SCALE GENOMIC DNA]</scope>
    <source>
        <strain evidence="3">cv. DH0086</strain>
    </source>
</reference>
<keyword evidence="1" id="KW-1133">Transmembrane helix</keyword>
<dbReference type="Gramene" id="ONK56124">
    <property type="protein sequence ID" value="ONK56124"/>
    <property type="gene ID" value="A4U43_C10F4370"/>
</dbReference>
<evidence type="ECO:0000256" key="1">
    <source>
        <dbReference type="SAM" id="Phobius"/>
    </source>
</evidence>
<sequence>MDKSTSKELSSAEAVLLGALASGVNGATWSVLKITFLMLGVCLIAMLSLAFISSDFVIVGNVLLLVVISAVLFILLNGFLEQTGFVSVEQQMEEMGISQNNSSTDKDKDE</sequence>